<organism evidence="1 2">
    <name type="scientific">Heterorhabditis bacteriophora</name>
    <name type="common">Entomopathogenic nematode worm</name>
    <dbReference type="NCBI Taxonomy" id="37862"/>
    <lineage>
        <taxon>Eukaryota</taxon>
        <taxon>Metazoa</taxon>
        <taxon>Ecdysozoa</taxon>
        <taxon>Nematoda</taxon>
        <taxon>Chromadorea</taxon>
        <taxon>Rhabditida</taxon>
        <taxon>Rhabditina</taxon>
        <taxon>Rhabditomorpha</taxon>
        <taxon>Strongyloidea</taxon>
        <taxon>Heterorhabditidae</taxon>
        <taxon>Heterorhabditis</taxon>
    </lineage>
</organism>
<dbReference type="WBParaSite" id="Hba_17851">
    <property type="protein sequence ID" value="Hba_17851"/>
    <property type="gene ID" value="Hba_17851"/>
</dbReference>
<protein>
    <submittedName>
        <fullName evidence="2">DUF1996 domain-containing protein</fullName>
    </submittedName>
</protein>
<accession>A0A1I7XJG0</accession>
<name>A0A1I7XJG0_HETBA</name>
<evidence type="ECO:0000313" key="2">
    <source>
        <dbReference type="WBParaSite" id="Hba_17851"/>
    </source>
</evidence>
<sequence>MTIMTYCCCTCRALKGSALSAFDKILYVHISDDNFITDPENLVNAHFCTTRSSARDLARRDAINFGNYFHENANDAGANPAYAIERVTKADYGK</sequence>
<evidence type="ECO:0000313" key="1">
    <source>
        <dbReference type="Proteomes" id="UP000095283"/>
    </source>
</evidence>
<keyword evidence="1" id="KW-1185">Reference proteome</keyword>
<proteinExistence type="predicted"/>
<reference evidence="2" key="1">
    <citation type="submission" date="2016-11" db="UniProtKB">
        <authorList>
            <consortium name="WormBaseParasite"/>
        </authorList>
    </citation>
    <scope>IDENTIFICATION</scope>
</reference>
<dbReference type="AlphaFoldDB" id="A0A1I7XJG0"/>
<dbReference type="Proteomes" id="UP000095283">
    <property type="component" value="Unplaced"/>
</dbReference>